<evidence type="ECO:0000313" key="4">
    <source>
        <dbReference type="Proteomes" id="UP000245609"/>
    </source>
</evidence>
<dbReference type="PANTHER" id="PTHR44013:SF1">
    <property type="entry name" value="ZINC-TYPE ALCOHOL DEHYDROGENASE-LIKE PROTEIN C16A3.02C"/>
    <property type="match status" value="1"/>
</dbReference>
<dbReference type="SMART" id="SM00829">
    <property type="entry name" value="PKS_ER"/>
    <property type="match status" value="1"/>
</dbReference>
<dbReference type="Proteomes" id="UP000245609">
    <property type="component" value="Unassembled WGS sequence"/>
</dbReference>
<dbReference type="Pfam" id="PF13602">
    <property type="entry name" value="ADH_zinc_N_2"/>
    <property type="match status" value="1"/>
</dbReference>
<accession>A0A2T9ZAM5</accession>
<feature type="region of interest" description="Disordered" evidence="1">
    <location>
        <begin position="144"/>
        <end position="164"/>
    </location>
</feature>
<evidence type="ECO:0000256" key="1">
    <source>
        <dbReference type="SAM" id="MobiDB-lite"/>
    </source>
</evidence>
<evidence type="ECO:0000259" key="2">
    <source>
        <dbReference type="SMART" id="SM00829"/>
    </source>
</evidence>
<dbReference type="STRING" id="133381.A0A2T9ZAM5"/>
<gene>
    <name evidence="3" type="ORF">BB560_003941</name>
</gene>
<dbReference type="InterPro" id="IPR013154">
    <property type="entry name" value="ADH-like_N"/>
</dbReference>
<dbReference type="OrthoDB" id="201656at2759"/>
<feature type="domain" description="Enoyl reductase (ER)" evidence="2">
    <location>
        <begin position="13"/>
        <end position="333"/>
    </location>
</feature>
<dbReference type="AlphaFoldDB" id="A0A2T9ZAM5"/>
<protein>
    <recommendedName>
        <fullName evidence="2">Enoyl reductase (ER) domain-containing protein</fullName>
    </recommendedName>
</protein>
<name>A0A2T9ZAM5_9FUNG</name>
<organism evidence="3 4">
    <name type="scientific">Smittium megazygosporum</name>
    <dbReference type="NCBI Taxonomy" id="133381"/>
    <lineage>
        <taxon>Eukaryota</taxon>
        <taxon>Fungi</taxon>
        <taxon>Fungi incertae sedis</taxon>
        <taxon>Zoopagomycota</taxon>
        <taxon>Kickxellomycotina</taxon>
        <taxon>Harpellomycetes</taxon>
        <taxon>Harpellales</taxon>
        <taxon>Legeriomycetaceae</taxon>
        <taxon>Smittium</taxon>
    </lineage>
</organism>
<dbReference type="EMBL" id="MBFS01000928">
    <property type="protein sequence ID" value="PVV01632.1"/>
    <property type="molecule type" value="Genomic_DNA"/>
</dbReference>
<dbReference type="GO" id="GO:0016491">
    <property type="term" value="F:oxidoreductase activity"/>
    <property type="evidence" value="ECO:0007669"/>
    <property type="project" value="InterPro"/>
</dbReference>
<dbReference type="Gene3D" id="3.40.50.720">
    <property type="entry name" value="NAD(P)-binding Rossmann-like Domain"/>
    <property type="match status" value="1"/>
</dbReference>
<sequence length="337" mass="36817">MTAMKALVYDKYGGIEKLHFDEVQVPEPKKGEILTRVHATCINAGDLILLKGEPWVVRPLYGIFGPKYKILGHDFSGIVSKLGEDVSEFKVGDAVYGFVPNFWNGAFTEYVCIPATSVVKKPENMSFEEAAAFPTAAITALQPIRDYRTPPNPTPGRGSDSTGTKEKAMIYGASGGVGSYAIQIAKAFGYEVTAVCSTRNVDQARLLGADIVIDYKQQSPFKDPKREYALVFACNGDNSICSYTSLLKDGGVFANSGGSSSQTFSAIFKGATFSRGKVFSHMLKLEKKDLEQISELFQAKKLDANIDKIFLKDQLIDAMKYFSEGKAKGKVVIKMVD</sequence>
<dbReference type="CDD" id="cd08267">
    <property type="entry name" value="MDR1"/>
    <property type="match status" value="1"/>
</dbReference>
<dbReference type="Gene3D" id="3.90.180.10">
    <property type="entry name" value="Medium-chain alcohol dehydrogenases, catalytic domain"/>
    <property type="match status" value="1"/>
</dbReference>
<dbReference type="SUPFAM" id="SSF50129">
    <property type="entry name" value="GroES-like"/>
    <property type="match status" value="1"/>
</dbReference>
<dbReference type="PANTHER" id="PTHR44013">
    <property type="entry name" value="ZINC-TYPE ALCOHOL DEHYDROGENASE-LIKE PROTEIN C16A3.02C"/>
    <property type="match status" value="1"/>
</dbReference>
<proteinExistence type="predicted"/>
<dbReference type="Pfam" id="PF08240">
    <property type="entry name" value="ADH_N"/>
    <property type="match status" value="1"/>
</dbReference>
<dbReference type="InterPro" id="IPR036291">
    <property type="entry name" value="NAD(P)-bd_dom_sf"/>
</dbReference>
<dbReference type="InterPro" id="IPR011032">
    <property type="entry name" value="GroES-like_sf"/>
</dbReference>
<dbReference type="InterPro" id="IPR052733">
    <property type="entry name" value="Chloroplast_QOR"/>
</dbReference>
<evidence type="ECO:0000313" key="3">
    <source>
        <dbReference type="EMBL" id="PVV01632.1"/>
    </source>
</evidence>
<dbReference type="SUPFAM" id="SSF51735">
    <property type="entry name" value="NAD(P)-binding Rossmann-fold domains"/>
    <property type="match status" value="1"/>
</dbReference>
<keyword evidence="4" id="KW-1185">Reference proteome</keyword>
<reference evidence="3 4" key="1">
    <citation type="journal article" date="2018" name="MBio">
        <title>Comparative Genomics Reveals the Core Gene Toolbox for the Fungus-Insect Symbiosis.</title>
        <authorList>
            <person name="Wang Y."/>
            <person name="Stata M."/>
            <person name="Wang W."/>
            <person name="Stajich J.E."/>
            <person name="White M.M."/>
            <person name="Moncalvo J.M."/>
        </authorList>
    </citation>
    <scope>NUCLEOTIDE SEQUENCE [LARGE SCALE GENOMIC DNA]</scope>
    <source>
        <strain evidence="3 4">SC-DP-2</strain>
    </source>
</reference>
<dbReference type="InterPro" id="IPR020843">
    <property type="entry name" value="ER"/>
</dbReference>
<comment type="caution">
    <text evidence="3">The sequence shown here is derived from an EMBL/GenBank/DDBJ whole genome shotgun (WGS) entry which is preliminary data.</text>
</comment>